<dbReference type="EMBL" id="CM003532">
    <property type="protein sequence ID" value="RCV26130.1"/>
    <property type="molecule type" value="Genomic_DNA"/>
</dbReference>
<comment type="subcellular location">
    <subcellularLocation>
        <location evidence="1">Nucleus</location>
    </subcellularLocation>
</comment>
<dbReference type="Gene3D" id="3.40.1810.10">
    <property type="entry name" value="Transcription factor, MADS-box"/>
    <property type="match status" value="1"/>
</dbReference>
<gene>
    <name evidence="7" type="ORF">SETIT_5G220600v2</name>
</gene>
<evidence type="ECO:0000313" key="7">
    <source>
        <dbReference type="EMBL" id="RCV26130.1"/>
    </source>
</evidence>
<dbReference type="GO" id="GO:0005634">
    <property type="term" value="C:nucleus"/>
    <property type="evidence" value="ECO:0007669"/>
    <property type="project" value="UniProtKB-SubCell"/>
</dbReference>
<evidence type="ECO:0000256" key="5">
    <source>
        <dbReference type="ARBA" id="ARBA00023242"/>
    </source>
</evidence>
<dbReference type="InterPro" id="IPR002100">
    <property type="entry name" value="TF_MADSbox"/>
</dbReference>
<evidence type="ECO:0000259" key="6">
    <source>
        <dbReference type="PROSITE" id="PS50066"/>
    </source>
</evidence>
<evidence type="ECO:0000256" key="1">
    <source>
        <dbReference type="ARBA" id="ARBA00004123"/>
    </source>
</evidence>
<keyword evidence="5" id="KW-0539">Nucleus</keyword>
<dbReference type="SUPFAM" id="SSF55455">
    <property type="entry name" value="SRF-like"/>
    <property type="match status" value="1"/>
</dbReference>
<accession>A0A368R976</accession>
<keyword evidence="2" id="KW-0805">Transcription regulation</keyword>
<evidence type="ECO:0000256" key="3">
    <source>
        <dbReference type="ARBA" id="ARBA00023125"/>
    </source>
</evidence>
<dbReference type="AlphaFoldDB" id="A0A368R976"/>
<keyword evidence="3" id="KW-0238">DNA-binding</keyword>
<name>A0A368R976_SETIT</name>
<protein>
    <recommendedName>
        <fullName evidence="6">MADS-box domain-containing protein</fullName>
    </recommendedName>
</protein>
<feature type="domain" description="MADS-box" evidence="6">
    <location>
        <begin position="3"/>
        <end position="63"/>
    </location>
</feature>
<dbReference type="OrthoDB" id="679952at2759"/>
<dbReference type="CDD" id="cd00120">
    <property type="entry name" value="MADS"/>
    <property type="match status" value="1"/>
</dbReference>
<dbReference type="PANTHER" id="PTHR11945">
    <property type="entry name" value="MADS BOX PROTEIN"/>
    <property type="match status" value="1"/>
</dbReference>
<keyword evidence="4" id="KW-0804">Transcription</keyword>
<dbReference type="PROSITE" id="PS50066">
    <property type="entry name" value="MADS_BOX_2"/>
    <property type="match status" value="1"/>
</dbReference>
<dbReference type="InterPro" id="IPR036879">
    <property type="entry name" value="TF_MADSbox_sf"/>
</dbReference>
<dbReference type="Pfam" id="PF00319">
    <property type="entry name" value="SRF-TF"/>
    <property type="match status" value="1"/>
</dbReference>
<proteinExistence type="predicted"/>
<evidence type="ECO:0000256" key="2">
    <source>
        <dbReference type="ARBA" id="ARBA00023015"/>
    </source>
</evidence>
<dbReference type="GO" id="GO:0003677">
    <property type="term" value="F:DNA binding"/>
    <property type="evidence" value="ECO:0007669"/>
    <property type="project" value="UniProtKB-KW"/>
</dbReference>
<reference evidence="7" key="2">
    <citation type="submission" date="2015-07" db="EMBL/GenBank/DDBJ databases">
        <authorList>
            <person name="Noorani M."/>
        </authorList>
    </citation>
    <scope>NUCLEOTIDE SEQUENCE</scope>
    <source>
        <strain evidence="7">Yugu1</strain>
    </source>
</reference>
<dbReference type="PRINTS" id="PR00404">
    <property type="entry name" value="MADSDOMAIN"/>
</dbReference>
<dbReference type="GO" id="GO:0046983">
    <property type="term" value="F:protein dimerization activity"/>
    <property type="evidence" value="ECO:0007669"/>
    <property type="project" value="InterPro"/>
</dbReference>
<sequence>MPRRVKRSGVKFIEDERDHSLTFFNRRSRLFKDASELSTLTGARVTVVVESKNKKVSSFSTPDAGPIVDTFLSEDASTEFNTIKGGKVKSTTLQNESFHLEKSKAVEDNMEENMMQAKDIQETSRMAKYVYGKVEDLNATELIEMCSKLSEIEQEIEDLLSINFNSSSSIQESNFGDLNFPWY</sequence>
<organism evidence="7">
    <name type="scientific">Setaria italica</name>
    <name type="common">Foxtail millet</name>
    <name type="synonym">Panicum italicum</name>
    <dbReference type="NCBI Taxonomy" id="4555"/>
    <lineage>
        <taxon>Eukaryota</taxon>
        <taxon>Viridiplantae</taxon>
        <taxon>Streptophyta</taxon>
        <taxon>Embryophyta</taxon>
        <taxon>Tracheophyta</taxon>
        <taxon>Spermatophyta</taxon>
        <taxon>Magnoliopsida</taxon>
        <taxon>Liliopsida</taxon>
        <taxon>Poales</taxon>
        <taxon>Poaceae</taxon>
        <taxon>PACMAD clade</taxon>
        <taxon>Panicoideae</taxon>
        <taxon>Panicodae</taxon>
        <taxon>Paniceae</taxon>
        <taxon>Cenchrinae</taxon>
        <taxon>Setaria</taxon>
    </lineage>
</organism>
<dbReference type="SMART" id="SM00432">
    <property type="entry name" value="MADS"/>
    <property type="match status" value="1"/>
</dbReference>
<reference evidence="7" key="1">
    <citation type="journal article" date="2012" name="Nat. Biotechnol.">
        <title>Reference genome sequence of the model plant Setaria.</title>
        <authorList>
            <person name="Bennetzen J.L."/>
            <person name="Schmutz J."/>
            <person name="Wang H."/>
            <person name="Percifield R."/>
            <person name="Hawkins J."/>
            <person name="Pontaroli A.C."/>
            <person name="Estep M."/>
            <person name="Feng L."/>
            <person name="Vaughn J.N."/>
            <person name="Grimwood J."/>
            <person name="Jenkins J."/>
            <person name="Barry K."/>
            <person name="Lindquist E."/>
            <person name="Hellsten U."/>
            <person name="Deshpande S."/>
            <person name="Wang X."/>
            <person name="Wu X."/>
            <person name="Mitros T."/>
            <person name="Triplett J."/>
            <person name="Yang X."/>
            <person name="Ye C.Y."/>
            <person name="Mauro-Herrera M."/>
            <person name="Wang L."/>
            <person name="Li P."/>
            <person name="Sharma M."/>
            <person name="Sharma R."/>
            <person name="Ronald P.C."/>
            <person name="Panaud O."/>
            <person name="Kellogg E.A."/>
            <person name="Brutnell T.P."/>
            <person name="Doust A.N."/>
            <person name="Tuskan G.A."/>
            <person name="Rokhsar D."/>
            <person name="Devos K.M."/>
        </authorList>
    </citation>
    <scope>NUCLEOTIDE SEQUENCE [LARGE SCALE GENOMIC DNA]</scope>
    <source>
        <strain evidence="7">Yugu1</strain>
    </source>
</reference>
<evidence type="ECO:0000256" key="4">
    <source>
        <dbReference type="ARBA" id="ARBA00023163"/>
    </source>
</evidence>
<dbReference type="PANTHER" id="PTHR11945:SF764">
    <property type="entry name" value="AGAMOUS-LIKE MADS-BOX PROTEIN AGL62"/>
    <property type="match status" value="1"/>
</dbReference>